<keyword evidence="3" id="KW-1185">Reference proteome</keyword>
<dbReference type="Proteomes" id="UP000321497">
    <property type="component" value="Unassembled WGS sequence"/>
</dbReference>
<feature type="transmembrane region" description="Helical" evidence="1">
    <location>
        <begin position="21"/>
        <end position="42"/>
    </location>
</feature>
<keyword evidence="1" id="KW-0812">Transmembrane</keyword>
<keyword evidence="1" id="KW-0472">Membrane</keyword>
<keyword evidence="1" id="KW-1133">Transmembrane helix</keyword>
<protein>
    <submittedName>
        <fullName evidence="2">Uncharacterized protein</fullName>
    </submittedName>
</protein>
<dbReference type="OrthoDB" id="1414794at2"/>
<dbReference type="AlphaFoldDB" id="A0A5C6YXT6"/>
<dbReference type="RefSeq" id="WP_111845237.1">
    <property type="nucleotide sequence ID" value="NZ_UEGI01000015.1"/>
</dbReference>
<dbReference type="EMBL" id="VORT01000010">
    <property type="protein sequence ID" value="TXD72082.1"/>
    <property type="molecule type" value="Genomic_DNA"/>
</dbReference>
<name>A0A5C6YXT6_9FLAO</name>
<accession>A0A5C6YXT6</accession>
<evidence type="ECO:0000313" key="2">
    <source>
        <dbReference type="EMBL" id="TXD72082.1"/>
    </source>
</evidence>
<comment type="caution">
    <text evidence="2">The sequence shown here is derived from an EMBL/GenBank/DDBJ whole genome shotgun (WGS) entry which is preliminary data.</text>
</comment>
<dbReference type="Pfam" id="PF19578">
    <property type="entry name" value="DUF6090"/>
    <property type="match status" value="1"/>
</dbReference>
<reference evidence="2 3" key="1">
    <citation type="submission" date="2019-08" db="EMBL/GenBank/DDBJ databases">
        <title>Genome of Aequorivita antarctica SW49 (type strain).</title>
        <authorList>
            <person name="Bowman J.P."/>
        </authorList>
    </citation>
    <scope>NUCLEOTIDE SEQUENCE [LARGE SCALE GENOMIC DNA]</scope>
    <source>
        <strain evidence="2 3">SW49</strain>
    </source>
</reference>
<evidence type="ECO:0000256" key="1">
    <source>
        <dbReference type="SAM" id="Phobius"/>
    </source>
</evidence>
<proteinExistence type="predicted"/>
<gene>
    <name evidence="2" type="ORF">ESU54_13570</name>
</gene>
<evidence type="ECO:0000313" key="3">
    <source>
        <dbReference type="Proteomes" id="UP000321497"/>
    </source>
</evidence>
<dbReference type="InterPro" id="IPR045749">
    <property type="entry name" value="DUF6090"/>
</dbReference>
<sequence>MIKFFRKIRQGLLTENKFSKYLLYAIGEIVLVVIGILIALQINNWNETQKNKQQELIILENILQDLKNDKVGLNDIIERRKSKVASAEIMASYYNGVKIKKLSDYYFHWTNVLYWEAHNPRNIAFKELVNSGNVSIIKNADIRNSLLEINASYDELFDVRQHMYDDYTLYLYSPYSEIINYEDGIKVWSNPNIEIELSKEDVLVALKNKAIKNGFTLASFNNNLLKDQLIQILKNVELTITLIEKEIKK</sequence>
<organism evidence="2 3">
    <name type="scientific">Aequorivita antarctica</name>
    <dbReference type="NCBI Taxonomy" id="153266"/>
    <lineage>
        <taxon>Bacteria</taxon>
        <taxon>Pseudomonadati</taxon>
        <taxon>Bacteroidota</taxon>
        <taxon>Flavobacteriia</taxon>
        <taxon>Flavobacteriales</taxon>
        <taxon>Flavobacteriaceae</taxon>
        <taxon>Aequorivita</taxon>
    </lineage>
</organism>